<dbReference type="GeneID" id="15142212"/>
<reference evidence="4 5" key="1">
    <citation type="submission" date="2018-08" db="EMBL/GenBank/DDBJ databases">
        <title>A genome reference for cultivated species of the human gut microbiota.</title>
        <authorList>
            <person name="Zou Y."/>
            <person name="Xue W."/>
            <person name="Luo G."/>
        </authorList>
    </citation>
    <scope>NUCLEOTIDE SEQUENCE [LARGE SCALE GENOMIC DNA]</scope>
    <source>
        <strain evidence="4 5">AF48-16</strain>
    </source>
</reference>
<protein>
    <submittedName>
        <fullName evidence="4">CBS domain-containing protein</fullName>
    </submittedName>
</protein>
<comment type="caution">
    <text evidence="4">The sequence shown here is derived from an EMBL/GenBank/DDBJ whole genome shotgun (WGS) entry which is preliminary data.</text>
</comment>
<dbReference type="InterPro" id="IPR000644">
    <property type="entry name" value="CBS_dom"/>
</dbReference>
<evidence type="ECO:0000313" key="4">
    <source>
        <dbReference type="EMBL" id="RHK07674.1"/>
    </source>
</evidence>
<dbReference type="Pfam" id="PF00571">
    <property type="entry name" value="CBS"/>
    <property type="match status" value="2"/>
</dbReference>
<evidence type="ECO:0000313" key="5">
    <source>
        <dbReference type="Proteomes" id="UP000286288"/>
    </source>
</evidence>
<dbReference type="EMBL" id="QRMZ01000003">
    <property type="protein sequence ID" value="RHK07674.1"/>
    <property type="molecule type" value="Genomic_DNA"/>
</dbReference>
<accession>A0A377MM25</accession>
<feature type="domain" description="CBS" evidence="2">
    <location>
        <begin position="99"/>
        <end position="160"/>
    </location>
</feature>
<evidence type="ECO:0000259" key="2">
    <source>
        <dbReference type="PROSITE" id="PS51371"/>
    </source>
</evidence>
<gene>
    <name evidence="4" type="ORF">DW084_03100</name>
    <name evidence="3" type="ORF">P7I34_11505</name>
</gene>
<evidence type="ECO:0000313" key="6">
    <source>
        <dbReference type="Proteomes" id="UP001253851"/>
    </source>
</evidence>
<dbReference type="Proteomes" id="UP001253851">
    <property type="component" value="Unassembled WGS sequence"/>
</dbReference>
<dbReference type="SMART" id="SM00116">
    <property type="entry name" value="CBS"/>
    <property type="match status" value="2"/>
</dbReference>
<dbReference type="PROSITE" id="PS51371">
    <property type="entry name" value="CBS"/>
    <property type="match status" value="1"/>
</dbReference>
<dbReference type="InterPro" id="IPR046342">
    <property type="entry name" value="CBS_dom_sf"/>
</dbReference>
<sequence length="235" mass="27064">MASGADQFLSSFNRIEKRLRDELDNPRNMGFSEMVRRLSKSKNINVRRAEDDLLQMAQLRNAIVHEKIGENFVIAEPNEWVVNRIQEIERSLLAPEKVMPRFAKRVTGFEKHLPLPELLKIVAQKRYSQFPIYDNGRFLGLITLRMLGYWLAKESLHGEIKLAGRTADELLAGDGKRSNYCFVSAETTIVEVEELFQKNALLEAVLITKDKNPNGNLLGIIRPRDIFKEERVENL</sequence>
<evidence type="ECO:0000256" key="1">
    <source>
        <dbReference type="PROSITE-ProRule" id="PRU00703"/>
    </source>
</evidence>
<organism evidence="4 5">
    <name type="scientific">Enterococcus casseliflavus</name>
    <name type="common">Enterococcus flavescens</name>
    <dbReference type="NCBI Taxonomy" id="37734"/>
    <lineage>
        <taxon>Bacteria</taxon>
        <taxon>Bacillati</taxon>
        <taxon>Bacillota</taxon>
        <taxon>Bacilli</taxon>
        <taxon>Lactobacillales</taxon>
        <taxon>Enterococcaceae</taxon>
        <taxon>Enterococcus</taxon>
    </lineage>
</organism>
<dbReference type="Gene3D" id="3.10.580.10">
    <property type="entry name" value="CBS-domain"/>
    <property type="match status" value="1"/>
</dbReference>
<evidence type="ECO:0000313" key="3">
    <source>
        <dbReference type="EMBL" id="MDT2983293.1"/>
    </source>
</evidence>
<dbReference type="Proteomes" id="UP000286288">
    <property type="component" value="Unassembled WGS sequence"/>
</dbReference>
<proteinExistence type="predicted"/>
<reference evidence="3 6" key="2">
    <citation type="submission" date="2023-03" db="EMBL/GenBank/DDBJ databases">
        <authorList>
            <person name="Shen W."/>
            <person name="Cai J."/>
        </authorList>
    </citation>
    <scope>NUCLEOTIDE SEQUENCE [LARGE SCALE GENOMIC DNA]</scope>
    <source>
        <strain evidence="3 6">B516</strain>
    </source>
</reference>
<keyword evidence="1" id="KW-0129">CBS domain</keyword>
<dbReference type="SUPFAM" id="SSF54631">
    <property type="entry name" value="CBS-domain pair"/>
    <property type="match status" value="1"/>
</dbReference>
<dbReference type="EMBL" id="JARQDZ010000005">
    <property type="protein sequence ID" value="MDT2983293.1"/>
    <property type="molecule type" value="Genomic_DNA"/>
</dbReference>
<dbReference type="AlphaFoldDB" id="A0A377MM25"/>
<dbReference type="RefSeq" id="WP_005226123.1">
    <property type="nucleotide sequence ID" value="NZ_BAAAXK010000050.1"/>
</dbReference>
<name>A0A377MM25_ENTCA</name>